<evidence type="ECO:0008006" key="9">
    <source>
        <dbReference type="Google" id="ProtNLM"/>
    </source>
</evidence>
<sequence>MFSSPRTKKKRLSMNNARAKQKLLKDNPSLSTESQDAYPFITYSETLFCIFCKRPTAPLIKLPSGIFINLTGYVHEMCLKNKGCCECGVLGLCYRCTVKDCSRLIHSWCAQALHGNANFCDLHSNTQKKKETSRLPFIKSICRKVISSTFWEKDYKEKDSAASLCNGHIFWYLLNLEYFPPGFDLSLFPTFPACSYIDLKYKSYNIFDLEYDSTHEGSNYILSQLSRVSSELEKVQQSNSKHIQSILLLLEQKKSSPSNKINLNNIDPVNDEYLNLMETKIKPPEETPSSLAGLRKHIKPIDIETKTQTQDLCAVCAEDDFEDLIIVCKKCSIMVHPKCYKASQTDNFICDVCQVYPNNTEIPCALCPKRGGALKETIHNTKDLIFPNYPTIKAKTKKDYKSSVWVHAFCAQHTPGVAFRNCGVDLSGIDTSKLNMQCEICKSKEGVCLQCSFNRCSAAFHPECGKNLFVSTKTSEKKIYCALHKPLKLRKMLELRHKKISEDIYKFCKTIEKYLNKTKSQMKMLKRKRSMKIRNTAGRIFTADEDLSLEYKIQQFLYNLNLSQKKPFIINVNLQAATRSSRVSITRPQYYTLIVPAVIIEENIIIDGRTTEECFKRYQDTLFSKLKNEMLLLGQRLCLYQGKELPPTKHYTRHKKKFIDYNPRVSSDTYCICNQPYYYEIPWMPEWTQEQWEEKIRDNEMIECTKCEKWFHLKCVKYDGNLDKAQQDDNWKCGICDKKKNEKTKYLDQKSIISDINQGVVTRRGTKIH</sequence>
<evidence type="ECO:0000259" key="5">
    <source>
        <dbReference type="PROSITE" id="PS50016"/>
    </source>
</evidence>
<dbReference type="PROSITE" id="PS01359">
    <property type="entry name" value="ZF_PHD_1"/>
    <property type="match status" value="1"/>
</dbReference>
<evidence type="ECO:0000256" key="1">
    <source>
        <dbReference type="ARBA" id="ARBA00022723"/>
    </source>
</evidence>
<dbReference type="SMART" id="SM00249">
    <property type="entry name" value="PHD"/>
    <property type="match status" value="3"/>
</dbReference>
<keyword evidence="8" id="KW-1185">Reference proteome</keyword>
<dbReference type="Pfam" id="PF00628">
    <property type="entry name" value="PHD"/>
    <property type="match status" value="1"/>
</dbReference>
<dbReference type="InterPro" id="IPR011011">
    <property type="entry name" value="Znf_FYVE_PHD"/>
</dbReference>
<feature type="domain" description="PHD-type" evidence="5">
    <location>
        <begin position="668"/>
        <end position="739"/>
    </location>
</feature>
<proteinExistence type="predicted"/>
<keyword evidence="2 4" id="KW-0863">Zinc-finger</keyword>
<evidence type="ECO:0000259" key="6">
    <source>
        <dbReference type="PROSITE" id="PS51805"/>
    </source>
</evidence>
<feature type="domain" description="PHD-type" evidence="6">
    <location>
        <begin position="361"/>
        <end position="485"/>
    </location>
</feature>
<organism evidence="7 8">
    <name type="scientific">Stentor coeruleus</name>
    <dbReference type="NCBI Taxonomy" id="5963"/>
    <lineage>
        <taxon>Eukaryota</taxon>
        <taxon>Sar</taxon>
        <taxon>Alveolata</taxon>
        <taxon>Ciliophora</taxon>
        <taxon>Postciliodesmatophora</taxon>
        <taxon>Heterotrichea</taxon>
        <taxon>Heterotrichida</taxon>
        <taxon>Stentoridae</taxon>
        <taxon>Stentor</taxon>
    </lineage>
</organism>
<reference evidence="7 8" key="1">
    <citation type="submission" date="2016-11" db="EMBL/GenBank/DDBJ databases">
        <title>The macronuclear genome of Stentor coeruleus: a giant cell with tiny introns.</title>
        <authorList>
            <person name="Slabodnick M."/>
            <person name="Ruby J.G."/>
            <person name="Reiff S.B."/>
            <person name="Swart E.C."/>
            <person name="Gosai S."/>
            <person name="Prabakaran S."/>
            <person name="Witkowska E."/>
            <person name="Larue G.E."/>
            <person name="Fisher S."/>
            <person name="Freeman R.M."/>
            <person name="Gunawardena J."/>
            <person name="Chu W."/>
            <person name="Stover N.A."/>
            <person name="Gregory B.D."/>
            <person name="Nowacki M."/>
            <person name="Derisi J."/>
            <person name="Roy S.W."/>
            <person name="Marshall W.F."/>
            <person name="Sood P."/>
        </authorList>
    </citation>
    <scope>NUCLEOTIDE SEQUENCE [LARGE SCALE GENOMIC DNA]</scope>
    <source>
        <strain evidence="7">WM001</strain>
    </source>
</reference>
<dbReference type="AlphaFoldDB" id="A0A1R2CK15"/>
<dbReference type="InterPro" id="IPR034732">
    <property type="entry name" value="EPHD"/>
</dbReference>
<evidence type="ECO:0000313" key="7">
    <source>
        <dbReference type="EMBL" id="OMJ89379.1"/>
    </source>
</evidence>
<dbReference type="Pfam" id="PF13832">
    <property type="entry name" value="zf-HC5HC2H_2"/>
    <property type="match status" value="1"/>
</dbReference>
<dbReference type="PANTHER" id="PTHR13793">
    <property type="entry name" value="PHD FINGER PROTEINS"/>
    <property type="match status" value="1"/>
</dbReference>
<dbReference type="Proteomes" id="UP000187209">
    <property type="component" value="Unassembled WGS sequence"/>
</dbReference>
<dbReference type="InterPro" id="IPR001965">
    <property type="entry name" value="Znf_PHD"/>
</dbReference>
<dbReference type="GO" id="GO:0008270">
    <property type="term" value="F:zinc ion binding"/>
    <property type="evidence" value="ECO:0007669"/>
    <property type="project" value="UniProtKB-KW"/>
</dbReference>
<name>A0A1R2CK15_9CILI</name>
<dbReference type="PANTHER" id="PTHR13793:SF107">
    <property type="entry name" value="BROMODOMAIN-CONTAINING PROTEIN HOMOLOG"/>
    <property type="match status" value="1"/>
</dbReference>
<evidence type="ECO:0000256" key="3">
    <source>
        <dbReference type="ARBA" id="ARBA00022833"/>
    </source>
</evidence>
<protein>
    <recommendedName>
        <fullName evidence="9">PHD-type domain-containing protein</fullName>
    </recommendedName>
</protein>
<dbReference type="InterPro" id="IPR013083">
    <property type="entry name" value="Znf_RING/FYVE/PHD"/>
</dbReference>
<dbReference type="EMBL" id="MPUH01000127">
    <property type="protein sequence ID" value="OMJ89379.1"/>
    <property type="molecule type" value="Genomic_DNA"/>
</dbReference>
<dbReference type="PROSITE" id="PS51805">
    <property type="entry name" value="EPHD"/>
    <property type="match status" value="1"/>
</dbReference>
<dbReference type="Gene3D" id="3.30.40.10">
    <property type="entry name" value="Zinc/RING finger domain, C3HC4 (zinc finger)"/>
    <property type="match status" value="3"/>
</dbReference>
<dbReference type="InterPro" id="IPR019787">
    <property type="entry name" value="Znf_PHD-finger"/>
</dbReference>
<evidence type="ECO:0000256" key="2">
    <source>
        <dbReference type="ARBA" id="ARBA00022771"/>
    </source>
</evidence>
<dbReference type="Pfam" id="PF13831">
    <property type="entry name" value="PHD_2"/>
    <property type="match status" value="1"/>
</dbReference>
<dbReference type="GO" id="GO:0006357">
    <property type="term" value="P:regulation of transcription by RNA polymerase II"/>
    <property type="evidence" value="ECO:0007669"/>
    <property type="project" value="TreeGrafter"/>
</dbReference>
<keyword evidence="3" id="KW-0862">Zinc</keyword>
<dbReference type="InterPro" id="IPR050701">
    <property type="entry name" value="Histone_Mod_Regulator"/>
</dbReference>
<keyword evidence="1" id="KW-0479">Metal-binding</keyword>
<evidence type="ECO:0000256" key="4">
    <source>
        <dbReference type="PROSITE-ProRule" id="PRU00146"/>
    </source>
</evidence>
<comment type="caution">
    <text evidence="7">The sequence shown here is derived from an EMBL/GenBank/DDBJ whole genome shotgun (WGS) entry which is preliminary data.</text>
</comment>
<dbReference type="OrthoDB" id="301634at2759"/>
<gene>
    <name evidence="7" type="ORF">SteCoe_8480</name>
</gene>
<evidence type="ECO:0000313" key="8">
    <source>
        <dbReference type="Proteomes" id="UP000187209"/>
    </source>
</evidence>
<dbReference type="SUPFAM" id="SSF57903">
    <property type="entry name" value="FYVE/PHD zinc finger"/>
    <property type="match status" value="2"/>
</dbReference>
<dbReference type="CDD" id="cd15571">
    <property type="entry name" value="ePHD"/>
    <property type="match status" value="1"/>
</dbReference>
<accession>A0A1R2CK15</accession>
<dbReference type="InterPro" id="IPR019786">
    <property type="entry name" value="Zinc_finger_PHD-type_CS"/>
</dbReference>
<dbReference type="PROSITE" id="PS50016">
    <property type="entry name" value="ZF_PHD_2"/>
    <property type="match status" value="1"/>
</dbReference>